<dbReference type="SUPFAM" id="SSF53448">
    <property type="entry name" value="Nucleotide-diphospho-sugar transferases"/>
    <property type="match status" value="1"/>
</dbReference>
<dbReference type="Gene3D" id="3.90.550.10">
    <property type="entry name" value="Spore Coat Polysaccharide Biosynthesis Protein SpsA, Chain A"/>
    <property type="match status" value="1"/>
</dbReference>
<reference evidence="1 2" key="1">
    <citation type="submission" date="2015-09" db="EMBL/GenBank/DDBJ databases">
        <authorList>
            <consortium name="Pathogen Informatics"/>
        </authorList>
    </citation>
    <scope>NUCLEOTIDE SEQUENCE [LARGE SCALE GENOMIC DNA]</scope>
    <source>
        <strain evidence="1 2">2789STDY5834959</strain>
    </source>
</reference>
<evidence type="ECO:0000313" key="2">
    <source>
        <dbReference type="Proteomes" id="UP000095553"/>
    </source>
</evidence>
<protein>
    <submittedName>
        <fullName evidence="1">Hyaluronan synthase</fullName>
        <ecNumber evidence="1">2.4.1.212</ecNumber>
    </submittedName>
</protein>
<keyword evidence="1" id="KW-0328">Glycosyltransferase</keyword>
<dbReference type="AlphaFoldDB" id="A0A174BES7"/>
<gene>
    <name evidence="1" type="primary">hyaD_2</name>
    <name evidence="1" type="ORF">ERS852571_01215</name>
</gene>
<accession>A0A174BES7</accession>
<sequence length="298" mass="34504">MENEIILTVFTPAYNRAHTLHRCYESLCRQKCKQFKWLIIDDGSSDNTKELVESWIKEDSGFEIIYHYKENGGMHTAHNAAYQLIDTELNVCIDSDDYLADDAAEKIITFWKKYGSNKYAGIIGLDADFNGKIIGKRFPKDLKSTTLSGYYQAGGSGDKKLIYRTDVITKYPEYPVFEGEKYVGLNYKYLLCDQEYELLVMDEILCNVEYQADGSSANMFRQYLNNPKGFAFLRTVYMKYDKTFKRKFMNCIHYVSSSIISKNKKFLKESPEKGLTILAIPFGIALTFYIKQQVKKMN</sequence>
<dbReference type="EC" id="2.4.1.212" evidence="1"/>
<dbReference type="InterPro" id="IPR029044">
    <property type="entry name" value="Nucleotide-diphossugar_trans"/>
</dbReference>
<dbReference type="GO" id="GO:0050501">
    <property type="term" value="F:hyaluronan synthase activity"/>
    <property type="evidence" value="ECO:0007669"/>
    <property type="project" value="UniProtKB-EC"/>
</dbReference>
<organism evidence="1 2">
    <name type="scientific">Anaerostipes hadrus</name>
    <dbReference type="NCBI Taxonomy" id="649756"/>
    <lineage>
        <taxon>Bacteria</taxon>
        <taxon>Bacillati</taxon>
        <taxon>Bacillota</taxon>
        <taxon>Clostridia</taxon>
        <taxon>Lachnospirales</taxon>
        <taxon>Lachnospiraceae</taxon>
        <taxon>Anaerostipes</taxon>
    </lineage>
</organism>
<dbReference type="PANTHER" id="PTHR22916">
    <property type="entry name" value="GLYCOSYLTRANSFERASE"/>
    <property type="match status" value="1"/>
</dbReference>
<dbReference type="EMBL" id="CYXY01000006">
    <property type="protein sequence ID" value="CUM89477.1"/>
    <property type="molecule type" value="Genomic_DNA"/>
</dbReference>
<evidence type="ECO:0000313" key="1">
    <source>
        <dbReference type="EMBL" id="CUM89477.1"/>
    </source>
</evidence>
<dbReference type="InterPro" id="IPR001173">
    <property type="entry name" value="Glyco_trans_2-like"/>
</dbReference>
<name>A0A174BES7_ANAHA</name>
<dbReference type="RefSeq" id="WP_055072640.1">
    <property type="nucleotide sequence ID" value="NZ_CYXY01000006.1"/>
</dbReference>
<dbReference type="Proteomes" id="UP000095553">
    <property type="component" value="Unassembled WGS sequence"/>
</dbReference>
<keyword evidence="1" id="KW-0808">Transferase</keyword>
<dbReference type="PANTHER" id="PTHR22916:SF3">
    <property type="entry name" value="UDP-GLCNAC:BETAGAL BETA-1,3-N-ACETYLGLUCOSAMINYLTRANSFERASE-LIKE PROTEIN 1"/>
    <property type="match status" value="1"/>
</dbReference>
<dbReference type="Pfam" id="PF00535">
    <property type="entry name" value="Glycos_transf_2"/>
    <property type="match status" value="1"/>
</dbReference>
<dbReference type="CDD" id="cd00761">
    <property type="entry name" value="Glyco_tranf_GTA_type"/>
    <property type="match status" value="1"/>
</dbReference>
<proteinExistence type="predicted"/>